<evidence type="ECO:0000313" key="10">
    <source>
        <dbReference type="EMBL" id="SCJ74284.1"/>
    </source>
</evidence>
<evidence type="ECO:0000256" key="4">
    <source>
        <dbReference type="ARBA" id="ARBA00022989"/>
    </source>
</evidence>
<dbReference type="GO" id="GO:0022857">
    <property type="term" value="F:transmembrane transporter activity"/>
    <property type="evidence" value="ECO:0007669"/>
    <property type="project" value="TreeGrafter"/>
</dbReference>
<evidence type="ECO:0000256" key="5">
    <source>
        <dbReference type="ARBA" id="ARBA00023136"/>
    </source>
</evidence>
<feature type="transmembrane region" description="Helical" evidence="7">
    <location>
        <begin position="359"/>
        <end position="381"/>
    </location>
</feature>
<evidence type="ECO:0000259" key="8">
    <source>
        <dbReference type="Pfam" id="PF02687"/>
    </source>
</evidence>
<evidence type="ECO:0000256" key="6">
    <source>
        <dbReference type="ARBA" id="ARBA00038076"/>
    </source>
</evidence>
<protein>
    <submittedName>
        <fullName evidence="10">Macrolide export ATP-binding/permease protein MacB</fullName>
        <ecNumber evidence="10">3.6.3.-</ecNumber>
    </submittedName>
</protein>
<dbReference type="Pfam" id="PF12704">
    <property type="entry name" value="MacB_PCD"/>
    <property type="match status" value="1"/>
</dbReference>
<feature type="domain" description="MacB-like periplasmic core" evidence="9">
    <location>
        <begin position="22"/>
        <end position="267"/>
    </location>
</feature>
<proteinExistence type="inferred from homology"/>
<dbReference type="AlphaFoldDB" id="A0A1C6IWU0"/>
<feature type="transmembrane region" description="Helical" evidence="7">
    <location>
        <begin position="314"/>
        <end position="339"/>
    </location>
</feature>
<evidence type="ECO:0000256" key="3">
    <source>
        <dbReference type="ARBA" id="ARBA00022692"/>
    </source>
</evidence>
<dbReference type="InterPro" id="IPR025857">
    <property type="entry name" value="MacB_PCD"/>
</dbReference>
<comment type="subcellular location">
    <subcellularLocation>
        <location evidence="1">Cell membrane</location>
        <topology evidence="1">Multi-pass membrane protein</topology>
    </subcellularLocation>
</comment>
<keyword evidence="2" id="KW-1003">Cell membrane</keyword>
<evidence type="ECO:0000259" key="9">
    <source>
        <dbReference type="Pfam" id="PF12704"/>
    </source>
</evidence>
<evidence type="ECO:0000256" key="7">
    <source>
        <dbReference type="SAM" id="Phobius"/>
    </source>
</evidence>
<keyword evidence="4 7" id="KW-1133">Transmembrane helix</keyword>
<dbReference type="EMBL" id="FMHG01000001">
    <property type="protein sequence ID" value="SCJ74284.1"/>
    <property type="molecule type" value="Genomic_DNA"/>
</dbReference>
<dbReference type="GO" id="GO:0016787">
    <property type="term" value="F:hydrolase activity"/>
    <property type="evidence" value="ECO:0007669"/>
    <property type="project" value="UniProtKB-KW"/>
</dbReference>
<dbReference type="EC" id="3.6.3.-" evidence="10"/>
<dbReference type="PANTHER" id="PTHR30572:SF4">
    <property type="entry name" value="ABC TRANSPORTER PERMEASE YTRF"/>
    <property type="match status" value="1"/>
</dbReference>
<feature type="domain" description="ABC3 transporter permease C-terminal" evidence="8">
    <location>
        <begin position="318"/>
        <end position="431"/>
    </location>
</feature>
<dbReference type="GO" id="GO:0005886">
    <property type="term" value="C:plasma membrane"/>
    <property type="evidence" value="ECO:0007669"/>
    <property type="project" value="UniProtKB-SubCell"/>
</dbReference>
<sequence>MPLGENIQLALASLRAGKMRALLTMLGIIIGIGAVITIVTIGDSMAASIRAEMASFGARNVTVEVRQKDEPGYFDSADAEVLGGDGGDGGTFEYREPAESDLITPQMLAEYRRVFAGQLAAAAARDELGSVSVQNGRHKAGATLVGCNADQAKVAGLALQAGRFITDGDGEEGRAVAAVSDLFIQQYFGGRLTADEALGESFSAEVEGRTLHLYIVGVYRYQPPDGAAPQPHDGTTNTEVYLPIHTGKKLLQRPAGYHSLTLQSQNQTDSRLFLQRTQTFFMSYYTRNPYFTAKASSMESMMNSMDKMTQNVKLGISAIAAISLLVGGIGVMNIMMVSVTERTREIGVRMALGARGRTILWQFIVEAVIICLIGGMIGAAVGIGLGSAGATMMGYPARPSLAAMAVAVVFSMAIGIFFGYYPAKKAARMDPIDALRYE</sequence>
<dbReference type="InterPro" id="IPR003838">
    <property type="entry name" value="ABC3_permease_C"/>
</dbReference>
<organism evidence="10">
    <name type="scientific">uncultured Anaerotruncus sp</name>
    <dbReference type="NCBI Taxonomy" id="905011"/>
    <lineage>
        <taxon>Bacteria</taxon>
        <taxon>Bacillati</taxon>
        <taxon>Bacillota</taxon>
        <taxon>Clostridia</taxon>
        <taxon>Eubacteriales</taxon>
        <taxon>Oscillospiraceae</taxon>
        <taxon>Anaerotruncus</taxon>
        <taxon>environmental samples</taxon>
    </lineage>
</organism>
<dbReference type="InterPro" id="IPR050250">
    <property type="entry name" value="Macrolide_Exporter_MacB"/>
</dbReference>
<keyword evidence="10" id="KW-0547">Nucleotide-binding</keyword>
<dbReference type="GO" id="GO:0005524">
    <property type="term" value="F:ATP binding"/>
    <property type="evidence" value="ECO:0007669"/>
    <property type="project" value="UniProtKB-KW"/>
</dbReference>
<name>A0A1C6IWU0_9FIRM</name>
<accession>A0A1C6IWU0</accession>
<reference evidence="10" key="1">
    <citation type="submission" date="2015-09" db="EMBL/GenBank/DDBJ databases">
        <authorList>
            <consortium name="Pathogen Informatics"/>
        </authorList>
    </citation>
    <scope>NUCLEOTIDE SEQUENCE</scope>
    <source>
        <strain evidence="10">2789STDY5834896</strain>
    </source>
</reference>
<keyword evidence="10" id="KW-0067">ATP-binding</keyword>
<feature type="transmembrane region" description="Helical" evidence="7">
    <location>
        <begin position="401"/>
        <end position="421"/>
    </location>
</feature>
<keyword evidence="3 7" id="KW-0812">Transmembrane</keyword>
<evidence type="ECO:0000256" key="2">
    <source>
        <dbReference type="ARBA" id="ARBA00022475"/>
    </source>
</evidence>
<comment type="similarity">
    <text evidence="6">Belongs to the ABC-4 integral membrane protein family.</text>
</comment>
<gene>
    <name evidence="10" type="primary">macB_6</name>
    <name evidence="10" type="ORF">SAMEA3545359_01741</name>
</gene>
<evidence type="ECO:0000256" key="1">
    <source>
        <dbReference type="ARBA" id="ARBA00004651"/>
    </source>
</evidence>
<keyword evidence="5 7" id="KW-0472">Membrane</keyword>
<feature type="transmembrane region" description="Helical" evidence="7">
    <location>
        <begin position="21"/>
        <end position="42"/>
    </location>
</feature>
<dbReference type="PANTHER" id="PTHR30572">
    <property type="entry name" value="MEMBRANE COMPONENT OF TRANSPORTER-RELATED"/>
    <property type="match status" value="1"/>
</dbReference>
<keyword evidence="10" id="KW-0378">Hydrolase</keyword>
<dbReference type="Pfam" id="PF02687">
    <property type="entry name" value="FtsX"/>
    <property type="match status" value="1"/>
</dbReference>